<dbReference type="AlphaFoldDB" id="A0ABD0QE98"/>
<feature type="domain" description="C2" evidence="1">
    <location>
        <begin position="1"/>
        <end position="49"/>
    </location>
</feature>
<dbReference type="PANTHER" id="PTHR45716">
    <property type="entry name" value="BITESIZE, ISOFORM I"/>
    <property type="match status" value="1"/>
</dbReference>
<dbReference type="Pfam" id="PF00168">
    <property type="entry name" value="C2"/>
    <property type="match status" value="1"/>
</dbReference>
<evidence type="ECO:0000313" key="3">
    <source>
        <dbReference type="Proteomes" id="UP001529510"/>
    </source>
</evidence>
<protein>
    <recommendedName>
        <fullName evidence="1">C2 domain-containing protein</fullName>
    </recommendedName>
</protein>
<dbReference type="InterPro" id="IPR000008">
    <property type="entry name" value="C2_dom"/>
</dbReference>
<feature type="non-terminal residue" evidence="2">
    <location>
        <position position="1"/>
    </location>
</feature>
<accession>A0ABD0QE98</accession>
<comment type="caution">
    <text evidence="2">The sequence shown here is derived from an EMBL/GenBank/DDBJ whole genome shotgun (WGS) entry which is preliminary data.</text>
</comment>
<gene>
    <name evidence="2" type="ORF">M9458_020150</name>
</gene>
<dbReference type="PROSITE" id="PS50004">
    <property type="entry name" value="C2"/>
    <property type="match status" value="1"/>
</dbReference>
<feature type="non-terminal residue" evidence="2">
    <location>
        <position position="90"/>
    </location>
</feature>
<dbReference type="PANTHER" id="PTHR45716:SF6">
    <property type="entry name" value="SYNAPTOTAGMIN-LIKE PROTEIN 5"/>
    <property type="match status" value="1"/>
</dbReference>
<evidence type="ECO:0000313" key="2">
    <source>
        <dbReference type="EMBL" id="KAL0184454.1"/>
    </source>
</evidence>
<organism evidence="2 3">
    <name type="scientific">Cirrhinus mrigala</name>
    <name type="common">Mrigala</name>
    <dbReference type="NCBI Taxonomy" id="683832"/>
    <lineage>
        <taxon>Eukaryota</taxon>
        <taxon>Metazoa</taxon>
        <taxon>Chordata</taxon>
        <taxon>Craniata</taxon>
        <taxon>Vertebrata</taxon>
        <taxon>Euteleostomi</taxon>
        <taxon>Actinopterygii</taxon>
        <taxon>Neopterygii</taxon>
        <taxon>Teleostei</taxon>
        <taxon>Ostariophysi</taxon>
        <taxon>Cypriniformes</taxon>
        <taxon>Cyprinidae</taxon>
        <taxon>Labeoninae</taxon>
        <taxon>Labeonini</taxon>
        <taxon>Cirrhinus</taxon>
    </lineage>
</organism>
<evidence type="ECO:0000259" key="1">
    <source>
        <dbReference type="PROSITE" id="PS50004"/>
    </source>
</evidence>
<reference evidence="2 3" key="1">
    <citation type="submission" date="2024-05" db="EMBL/GenBank/DDBJ databases">
        <title>Genome sequencing and assembly of Indian major carp, Cirrhinus mrigala (Hamilton, 1822).</title>
        <authorList>
            <person name="Mohindra V."/>
            <person name="Chowdhury L.M."/>
            <person name="Lal K."/>
            <person name="Jena J.K."/>
        </authorList>
    </citation>
    <scope>NUCLEOTIDE SEQUENCE [LARGE SCALE GENOMIC DNA]</scope>
    <source>
        <strain evidence="2">CM1030</strain>
        <tissue evidence="2">Blood</tissue>
    </source>
</reference>
<dbReference type="Proteomes" id="UP001529510">
    <property type="component" value="Unassembled WGS sequence"/>
</dbReference>
<name>A0ABD0QE98_CIRMR</name>
<dbReference type="SUPFAM" id="SSF49562">
    <property type="entry name" value="C2 domain (Calcium/lipid-binding domain, CaLB)"/>
    <property type="match status" value="1"/>
</dbReference>
<dbReference type="EMBL" id="JAMKFB020000009">
    <property type="protein sequence ID" value="KAL0184454.1"/>
    <property type="molecule type" value="Genomic_DNA"/>
</dbReference>
<sequence>YVVSHSQLETRTLQVSVWHHDRFGHNNFLGETELTFDSWEFDTQIEEWFALQPRAESYVDSVMHYKGELTVVLKYIPAERNVSLPLDQVQ</sequence>
<keyword evidence="3" id="KW-1185">Reference proteome</keyword>
<proteinExistence type="predicted"/>
<dbReference type="InterPro" id="IPR035892">
    <property type="entry name" value="C2_domain_sf"/>
</dbReference>
<dbReference type="Gene3D" id="2.60.40.150">
    <property type="entry name" value="C2 domain"/>
    <property type="match status" value="1"/>
</dbReference>